<sequence length="137" mass="13807">MSQSPNRLLGVVLGVILLIIGLLGFVIATPYPFATPEGGVLIGLFAANAALSGVHVVLGAILVLCALSGRLSAKIANNLIGVALVAFGIFGFIAAHTAANIFALNTPDSLLHLLGGLLLVVTGFGTDKVVLRKPAAA</sequence>
<dbReference type="Proteomes" id="UP001501594">
    <property type="component" value="Unassembled WGS sequence"/>
</dbReference>
<evidence type="ECO:0000313" key="2">
    <source>
        <dbReference type="EMBL" id="GAA4267435.1"/>
    </source>
</evidence>
<keyword evidence="1" id="KW-0472">Membrane</keyword>
<name>A0ABP8E5C9_9MICO</name>
<gene>
    <name evidence="2" type="ORF">GCM10022256_30470</name>
</gene>
<proteinExistence type="predicted"/>
<feature type="transmembrane region" description="Helical" evidence="1">
    <location>
        <begin position="79"/>
        <end position="104"/>
    </location>
</feature>
<dbReference type="Pfam" id="PF14325">
    <property type="entry name" value="DUF4383"/>
    <property type="match status" value="1"/>
</dbReference>
<dbReference type="EMBL" id="BAABAU010000004">
    <property type="protein sequence ID" value="GAA4267435.1"/>
    <property type="molecule type" value="Genomic_DNA"/>
</dbReference>
<evidence type="ECO:0000256" key="1">
    <source>
        <dbReference type="SAM" id="Phobius"/>
    </source>
</evidence>
<feature type="transmembrane region" description="Helical" evidence="1">
    <location>
        <begin position="7"/>
        <end position="28"/>
    </location>
</feature>
<protein>
    <recommendedName>
        <fullName evidence="4">DUF4383 domain-containing protein</fullName>
    </recommendedName>
</protein>
<feature type="transmembrane region" description="Helical" evidence="1">
    <location>
        <begin position="40"/>
        <end position="67"/>
    </location>
</feature>
<keyword evidence="1" id="KW-0812">Transmembrane</keyword>
<keyword evidence="3" id="KW-1185">Reference proteome</keyword>
<accession>A0ABP8E5C9</accession>
<evidence type="ECO:0000313" key="3">
    <source>
        <dbReference type="Proteomes" id="UP001501594"/>
    </source>
</evidence>
<dbReference type="RefSeq" id="WP_344797728.1">
    <property type="nucleotide sequence ID" value="NZ_BAABAU010000004.1"/>
</dbReference>
<reference evidence="3" key="1">
    <citation type="journal article" date="2019" name="Int. J. Syst. Evol. Microbiol.">
        <title>The Global Catalogue of Microorganisms (GCM) 10K type strain sequencing project: providing services to taxonomists for standard genome sequencing and annotation.</title>
        <authorList>
            <consortium name="The Broad Institute Genomics Platform"/>
            <consortium name="The Broad Institute Genome Sequencing Center for Infectious Disease"/>
            <person name="Wu L."/>
            <person name="Ma J."/>
        </authorList>
    </citation>
    <scope>NUCLEOTIDE SEQUENCE [LARGE SCALE GENOMIC DNA]</scope>
    <source>
        <strain evidence="3">JCM 17442</strain>
    </source>
</reference>
<organism evidence="2 3">
    <name type="scientific">Frondihabitans peucedani</name>
    <dbReference type="NCBI Taxonomy" id="598626"/>
    <lineage>
        <taxon>Bacteria</taxon>
        <taxon>Bacillati</taxon>
        <taxon>Actinomycetota</taxon>
        <taxon>Actinomycetes</taxon>
        <taxon>Micrococcales</taxon>
        <taxon>Microbacteriaceae</taxon>
        <taxon>Frondihabitans</taxon>
    </lineage>
</organism>
<comment type="caution">
    <text evidence="2">The sequence shown here is derived from an EMBL/GenBank/DDBJ whole genome shotgun (WGS) entry which is preliminary data.</text>
</comment>
<keyword evidence="1" id="KW-1133">Transmembrane helix</keyword>
<feature type="transmembrane region" description="Helical" evidence="1">
    <location>
        <begin position="110"/>
        <end position="131"/>
    </location>
</feature>
<evidence type="ECO:0008006" key="4">
    <source>
        <dbReference type="Google" id="ProtNLM"/>
    </source>
</evidence>